<dbReference type="AlphaFoldDB" id="A0AAD9MM53"/>
<evidence type="ECO:0000313" key="2">
    <source>
        <dbReference type="EMBL" id="KAK2139015.1"/>
    </source>
</evidence>
<sequence length="73" mass="8022">MKIGTSSGNRNTPASTRNADRQKGSPQHLIGEDGTIYADLMIFNQPPVDPDKIHGIENIVQYASIDLTKLNKE</sequence>
<reference evidence="2" key="1">
    <citation type="journal article" date="2023" name="Mol. Biol. Evol.">
        <title>Third-Generation Sequencing Reveals the Adaptive Role of the Epigenome in Three Deep-Sea Polychaetes.</title>
        <authorList>
            <person name="Perez M."/>
            <person name="Aroh O."/>
            <person name="Sun Y."/>
            <person name="Lan Y."/>
            <person name="Juniper S.K."/>
            <person name="Young C.R."/>
            <person name="Angers B."/>
            <person name="Qian P.Y."/>
        </authorList>
    </citation>
    <scope>NUCLEOTIDE SEQUENCE</scope>
    <source>
        <strain evidence="2">P08H-3</strain>
    </source>
</reference>
<dbReference type="EMBL" id="JAODUP010002121">
    <property type="protein sequence ID" value="KAK2139015.1"/>
    <property type="molecule type" value="Genomic_DNA"/>
</dbReference>
<comment type="caution">
    <text evidence="2">The sequence shown here is derived from an EMBL/GenBank/DDBJ whole genome shotgun (WGS) entry which is preliminary data.</text>
</comment>
<name>A0AAD9MM53_9ANNE</name>
<gene>
    <name evidence="2" type="ORF">LSH36_2131g00000</name>
</gene>
<feature type="region of interest" description="Disordered" evidence="1">
    <location>
        <begin position="1"/>
        <end position="30"/>
    </location>
</feature>
<keyword evidence="3" id="KW-1185">Reference proteome</keyword>
<dbReference type="Proteomes" id="UP001208570">
    <property type="component" value="Unassembled WGS sequence"/>
</dbReference>
<protein>
    <submittedName>
        <fullName evidence="2">Uncharacterized protein</fullName>
    </submittedName>
</protein>
<feature type="compositionally biased region" description="Polar residues" evidence="1">
    <location>
        <begin position="1"/>
        <end position="17"/>
    </location>
</feature>
<evidence type="ECO:0000256" key="1">
    <source>
        <dbReference type="SAM" id="MobiDB-lite"/>
    </source>
</evidence>
<proteinExistence type="predicted"/>
<evidence type="ECO:0000313" key="3">
    <source>
        <dbReference type="Proteomes" id="UP001208570"/>
    </source>
</evidence>
<accession>A0AAD9MM53</accession>
<organism evidence="2 3">
    <name type="scientific">Paralvinella palmiformis</name>
    <dbReference type="NCBI Taxonomy" id="53620"/>
    <lineage>
        <taxon>Eukaryota</taxon>
        <taxon>Metazoa</taxon>
        <taxon>Spiralia</taxon>
        <taxon>Lophotrochozoa</taxon>
        <taxon>Annelida</taxon>
        <taxon>Polychaeta</taxon>
        <taxon>Sedentaria</taxon>
        <taxon>Canalipalpata</taxon>
        <taxon>Terebellida</taxon>
        <taxon>Terebelliformia</taxon>
        <taxon>Alvinellidae</taxon>
        <taxon>Paralvinella</taxon>
    </lineage>
</organism>